<dbReference type="EMBL" id="AWFG01000013">
    <property type="protein sequence ID" value="KCZ59660.1"/>
    <property type="molecule type" value="Genomic_DNA"/>
</dbReference>
<accession>A0A062ULW7</accession>
<evidence type="ECO:0000313" key="3">
    <source>
        <dbReference type="Proteomes" id="UP000027190"/>
    </source>
</evidence>
<dbReference type="STRING" id="1280947.HY30_13725"/>
<sequence>MVPVIIFCERAEATCTGLGCSCSISSDDVSFGTYDPLSGSNHDATGEVRVTCGALVASVGVSYTISLSSGSSGTALSRSMANGGSTLAYNLYTNPSRTSVWGNGAGGTVTLGNSYTLSLLFPKTDAFPVYGRIPPGQTVGAGSYADSLVATVTF</sequence>
<dbReference type="AlphaFoldDB" id="A0A062ULW7"/>
<dbReference type="SMART" id="SM00972">
    <property type="entry name" value="SCPU"/>
    <property type="match status" value="1"/>
</dbReference>
<feature type="domain" description="Spore coat protein U/FanG" evidence="1">
    <location>
        <begin position="21"/>
        <end position="151"/>
    </location>
</feature>
<dbReference type="Proteomes" id="UP000027190">
    <property type="component" value="Unassembled WGS sequence"/>
</dbReference>
<evidence type="ECO:0000259" key="1">
    <source>
        <dbReference type="Pfam" id="PF05229"/>
    </source>
</evidence>
<dbReference type="Pfam" id="PF05229">
    <property type="entry name" value="SCPU"/>
    <property type="match status" value="1"/>
</dbReference>
<dbReference type="eggNOG" id="COG5430">
    <property type="taxonomic scope" value="Bacteria"/>
</dbReference>
<dbReference type="PATRIC" id="fig|1280947.3.peg.1074"/>
<evidence type="ECO:0000313" key="2">
    <source>
        <dbReference type="EMBL" id="KCZ59660.1"/>
    </source>
</evidence>
<protein>
    <recommendedName>
        <fullName evidence="1">Spore coat protein U/FanG domain-containing protein</fullName>
    </recommendedName>
</protein>
<keyword evidence="3" id="KW-1185">Reference proteome</keyword>
<dbReference type="InterPro" id="IPR007893">
    <property type="entry name" value="Spore_coat_U/FanG"/>
</dbReference>
<proteinExistence type="predicted"/>
<dbReference type="PANTHER" id="PTHR37089:SF3">
    <property type="entry name" value="EXPORTED PROTEIN"/>
    <property type="match status" value="1"/>
</dbReference>
<comment type="caution">
    <text evidence="2">The sequence shown here is derived from an EMBL/GenBank/DDBJ whole genome shotgun (WGS) entry which is preliminary data.</text>
</comment>
<gene>
    <name evidence="2" type="ORF">HY30_13725</name>
</gene>
<name>A0A062ULW7_9PROT</name>
<reference evidence="2 3" key="1">
    <citation type="journal article" date="2014" name="Antonie Van Leeuwenhoek">
        <title>Hyphomonas beringensis sp. nov. and Hyphomonas chukchiensis sp. nov., isolated from surface seawater of the Bering Sea and Chukchi Sea.</title>
        <authorList>
            <person name="Li C."/>
            <person name="Lai Q."/>
            <person name="Li G."/>
            <person name="Dong C."/>
            <person name="Wang J."/>
            <person name="Liao Y."/>
            <person name="Shao Z."/>
        </authorList>
    </citation>
    <scope>NUCLEOTIDE SEQUENCE [LARGE SCALE GENOMIC DNA]</scope>
    <source>
        <strain evidence="2 3">BH-BN04-4</strain>
    </source>
</reference>
<organism evidence="2 3">
    <name type="scientific">Hyphomonas chukchiensis</name>
    <dbReference type="NCBI Taxonomy" id="1280947"/>
    <lineage>
        <taxon>Bacteria</taxon>
        <taxon>Pseudomonadati</taxon>
        <taxon>Pseudomonadota</taxon>
        <taxon>Alphaproteobacteria</taxon>
        <taxon>Hyphomonadales</taxon>
        <taxon>Hyphomonadaceae</taxon>
        <taxon>Hyphomonas</taxon>
    </lineage>
</organism>
<dbReference type="PANTHER" id="PTHR37089">
    <property type="entry name" value="PROTEIN U-RELATED"/>
    <property type="match status" value="1"/>
</dbReference>
<dbReference type="InterPro" id="IPR053167">
    <property type="entry name" value="Spore_coat_component"/>
</dbReference>